<dbReference type="CDD" id="cd04723">
    <property type="entry name" value="HisA_HisF"/>
    <property type="match status" value="1"/>
</dbReference>
<dbReference type="GO" id="GO:0003949">
    <property type="term" value="F:1-(5-phosphoribosyl)-5-[(5-phosphoribosylamino)methylideneamino]imidazole-4-carboxamide isomerase activity"/>
    <property type="evidence" value="ECO:0007669"/>
    <property type="project" value="InterPro"/>
</dbReference>
<dbReference type="PANTHER" id="PTHR43090">
    <property type="entry name" value="1-(5-PHOSPHORIBOSYL)-5-[(5-PHOSPHORIBOSYLAMINO)METHYLIDENEAMINO] IMIDAZOLE-4-CARBOXAMIDE ISOMERASE"/>
    <property type="match status" value="1"/>
</dbReference>
<evidence type="ECO:0000256" key="3">
    <source>
        <dbReference type="ARBA" id="ARBA00023102"/>
    </source>
</evidence>
<dbReference type="KEGG" id="msl:Msil_2391"/>
<organism evidence="6 7">
    <name type="scientific">Methylocella silvestris (strain DSM 15510 / CIP 108128 / LMG 27833 / NCIMB 13906 / BL2)</name>
    <dbReference type="NCBI Taxonomy" id="395965"/>
    <lineage>
        <taxon>Bacteria</taxon>
        <taxon>Pseudomonadati</taxon>
        <taxon>Pseudomonadota</taxon>
        <taxon>Alphaproteobacteria</taxon>
        <taxon>Hyphomicrobiales</taxon>
        <taxon>Beijerinckiaceae</taxon>
        <taxon>Methylocella</taxon>
    </lineage>
</organism>
<dbReference type="InterPro" id="IPR006062">
    <property type="entry name" value="His_biosynth"/>
</dbReference>
<dbReference type="Gene3D" id="3.20.20.70">
    <property type="entry name" value="Aldolase class I"/>
    <property type="match status" value="1"/>
</dbReference>
<dbReference type="InterPro" id="IPR044524">
    <property type="entry name" value="Isoase_HisA-like"/>
</dbReference>
<evidence type="ECO:0000313" key="7">
    <source>
        <dbReference type="Proteomes" id="UP000002257"/>
    </source>
</evidence>
<evidence type="ECO:0000256" key="5">
    <source>
        <dbReference type="RuleBase" id="RU003657"/>
    </source>
</evidence>
<dbReference type="PANTHER" id="PTHR43090:SF2">
    <property type="entry name" value="1-(5-PHOSPHORIBOSYL)-5-[(5-PHOSPHORIBOSYLAMINO)METHYLIDENEAMINO] IMIDAZOLE-4-CARBOXAMIDE ISOMERASE"/>
    <property type="match status" value="1"/>
</dbReference>
<accession>B8EIK2</accession>
<comment type="pathway">
    <text evidence="4">Amino-acid biosynthesis.</text>
</comment>
<dbReference type="AlphaFoldDB" id="B8EIK2"/>
<dbReference type="GO" id="GO:0000162">
    <property type="term" value="P:L-tryptophan biosynthetic process"/>
    <property type="evidence" value="ECO:0007669"/>
    <property type="project" value="TreeGrafter"/>
</dbReference>
<dbReference type="OrthoDB" id="8535539at2"/>
<keyword evidence="3 5" id="KW-0368">Histidine biosynthesis</keyword>
<reference evidence="6 7" key="1">
    <citation type="journal article" date="2010" name="J. Bacteriol.">
        <title>Complete genome sequence of the aerobic facultative methanotroph Methylocella silvestris BL2.</title>
        <authorList>
            <person name="Chen Y."/>
            <person name="Crombie A."/>
            <person name="Rahman M.T."/>
            <person name="Dedysh S.N."/>
            <person name="Liesack W."/>
            <person name="Stott M.B."/>
            <person name="Alam M."/>
            <person name="Theisen A.R."/>
            <person name="Murrell J.C."/>
            <person name="Dunfield P.F."/>
        </authorList>
    </citation>
    <scope>NUCLEOTIDE SEQUENCE [LARGE SCALE GENOMIC DNA]</scope>
    <source>
        <strain evidence="7">DSM 15510 / CIP 108128 / LMG 27833 / NCIMB 13906 / BL2</strain>
    </source>
</reference>
<dbReference type="STRING" id="395965.Msil_2391"/>
<dbReference type="InterPro" id="IPR013785">
    <property type="entry name" value="Aldolase_TIM"/>
</dbReference>
<dbReference type="RefSeq" id="WP_012591390.1">
    <property type="nucleotide sequence ID" value="NC_011666.1"/>
</dbReference>
<evidence type="ECO:0000313" key="6">
    <source>
        <dbReference type="EMBL" id="ACK51321.1"/>
    </source>
</evidence>
<dbReference type="Proteomes" id="UP000002257">
    <property type="component" value="Chromosome"/>
</dbReference>
<dbReference type="GO" id="GO:0005737">
    <property type="term" value="C:cytoplasm"/>
    <property type="evidence" value="ECO:0007669"/>
    <property type="project" value="TreeGrafter"/>
</dbReference>
<dbReference type="HOGENOM" id="CLU_048577_2_1_5"/>
<dbReference type="SUPFAM" id="SSF51366">
    <property type="entry name" value="Ribulose-phoshate binding barrel"/>
    <property type="match status" value="1"/>
</dbReference>
<dbReference type="Pfam" id="PF00977">
    <property type="entry name" value="His_biosynth"/>
    <property type="match status" value="1"/>
</dbReference>
<evidence type="ECO:0000256" key="2">
    <source>
        <dbReference type="ARBA" id="ARBA00022605"/>
    </source>
</evidence>
<protein>
    <submittedName>
        <fullName evidence="6">Histidine biosynthesis protein</fullName>
    </submittedName>
</protein>
<comment type="similarity">
    <text evidence="1 5">Belongs to the HisA/HisF family.</text>
</comment>
<keyword evidence="2 5" id="KW-0028">Amino-acid biosynthesis</keyword>
<proteinExistence type="inferred from homology"/>
<dbReference type="GO" id="GO:0000105">
    <property type="term" value="P:L-histidine biosynthetic process"/>
    <property type="evidence" value="ECO:0007669"/>
    <property type="project" value="UniProtKB-KW"/>
</dbReference>
<keyword evidence="7" id="KW-1185">Reference proteome</keyword>
<dbReference type="EMBL" id="CP001280">
    <property type="protein sequence ID" value="ACK51321.1"/>
    <property type="molecule type" value="Genomic_DNA"/>
</dbReference>
<evidence type="ECO:0000256" key="4">
    <source>
        <dbReference type="ARBA" id="ARBA00029440"/>
    </source>
</evidence>
<name>B8EIK2_METSB</name>
<gene>
    <name evidence="6" type="ordered locus">Msil_2391</name>
</gene>
<evidence type="ECO:0000256" key="1">
    <source>
        <dbReference type="ARBA" id="ARBA00009667"/>
    </source>
</evidence>
<sequence>MEVIPVIDLKDGAVVRARLGRREFYAPIESRLAATSAPGDIVAGLLSLHPFATIYIADLNAIDARGDHEDVLFSLEEAFPQVEFWVDAGVKDAGEARSWLLRHKRAILVLGTETLGSSATLEILKDEERIILSLDFRGETFIGPEALLSAQHIWPSRVIAMTLGRIGANAGPDLSRIASVKALSDRKVYAAGGVRGTEDLAALDRAGVDGALVASALHDGQLTSQELAAPIMAKGIL</sequence>
<dbReference type="InterPro" id="IPR011060">
    <property type="entry name" value="RibuloseP-bd_barrel"/>
</dbReference>
<dbReference type="eggNOG" id="COG1411">
    <property type="taxonomic scope" value="Bacteria"/>
</dbReference>